<reference evidence="1" key="1">
    <citation type="submission" date="2021-10" db="EMBL/GenBank/DDBJ databases">
        <authorList>
            <person name="Piombo E."/>
        </authorList>
    </citation>
    <scope>NUCLEOTIDE SEQUENCE</scope>
</reference>
<sequence length="102" mass="11150">MASARIAFPNACRVVEVKKKKVVCITIHKKIPRSNILMDNSIFEIQIVNNRKKVPQPTKLELLPILEGPAGNKLGGKSNDDISIAQFIGDNSVEGNNVTVGR</sequence>
<organism evidence="1 2">
    <name type="scientific">Clonostachys byssicola</name>
    <dbReference type="NCBI Taxonomy" id="160290"/>
    <lineage>
        <taxon>Eukaryota</taxon>
        <taxon>Fungi</taxon>
        <taxon>Dikarya</taxon>
        <taxon>Ascomycota</taxon>
        <taxon>Pezizomycotina</taxon>
        <taxon>Sordariomycetes</taxon>
        <taxon>Hypocreomycetidae</taxon>
        <taxon>Hypocreales</taxon>
        <taxon>Bionectriaceae</taxon>
        <taxon>Clonostachys</taxon>
    </lineage>
</organism>
<keyword evidence="2" id="KW-1185">Reference proteome</keyword>
<protein>
    <submittedName>
        <fullName evidence="1">Uncharacterized protein</fullName>
    </submittedName>
</protein>
<accession>A0A9N9U2F6</accession>
<dbReference type="EMBL" id="CABFNO020001301">
    <property type="protein sequence ID" value="CAG9979734.1"/>
    <property type="molecule type" value="Genomic_DNA"/>
</dbReference>
<comment type="caution">
    <text evidence="1">The sequence shown here is derived from an EMBL/GenBank/DDBJ whole genome shotgun (WGS) entry which is preliminary data.</text>
</comment>
<dbReference type="AlphaFoldDB" id="A0A9N9U2F6"/>
<evidence type="ECO:0000313" key="2">
    <source>
        <dbReference type="Proteomes" id="UP000754883"/>
    </source>
</evidence>
<gene>
    <name evidence="1" type="ORF">CBYS24578_00005106</name>
</gene>
<proteinExistence type="predicted"/>
<name>A0A9N9U2F6_9HYPO</name>
<dbReference type="Proteomes" id="UP000754883">
    <property type="component" value="Unassembled WGS sequence"/>
</dbReference>
<evidence type="ECO:0000313" key="1">
    <source>
        <dbReference type="EMBL" id="CAG9979734.1"/>
    </source>
</evidence>